<dbReference type="VEuPathDB" id="FungiDB:PGTG_20452"/>
<feature type="non-terminal residue" evidence="2">
    <location>
        <position position="1"/>
    </location>
</feature>
<dbReference type="InParanoid" id="E3NY47"/>
<dbReference type="EMBL" id="DS990028">
    <property type="protein sequence ID" value="EFP94496.2"/>
    <property type="molecule type" value="Genomic_DNA"/>
</dbReference>
<keyword evidence="3" id="KW-1185">Reference proteome</keyword>
<dbReference type="HOGENOM" id="CLU_2177120_0_0_1"/>
<evidence type="ECO:0000313" key="2">
    <source>
        <dbReference type="EMBL" id="EFP94496.2"/>
    </source>
</evidence>
<gene>
    <name evidence="2" type="ORF">PGTG_20452</name>
</gene>
<dbReference type="AlphaFoldDB" id="E3NY47"/>
<dbReference type="OrthoDB" id="10462684at2759"/>
<feature type="region of interest" description="Disordered" evidence="1">
    <location>
        <begin position="73"/>
        <end position="110"/>
    </location>
</feature>
<evidence type="ECO:0000256" key="1">
    <source>
        <dbReference type="SAM" id="MobiDB-lite"/>
    </source>
</evidence>
<name>E3NY47_PUCGT</name>
<proteinExistence type="predicted"/>
<protein>
    <submittedName>
        <fullName evidence="2">Uncharacterized protein</fullName>
    </submittedName>
</protein>
<reference evidence="3" key="2">
    <citation type="journal article" date="2011" name="Proc. Natl. Acad. Sci. U.S.A.">
        <title>Obligate biotrophy features unraveled by the genomic analysis of rust fungi.</title>
        <authorList>
            <person name="Duplessis S."/>
            <person name="Cuomo C.A."/>
            <person name="Lin Y.-C."/>
            <person name="Aerts A."/>
            <person name="Tisserant E."/>
            <person name="Veneault-Fourrey C."/>
            <person name="Joly D.L."/>
            <person name="Hacquard S."/>
            <person name="Amselem J."/>
            <person name="Cantarel B.L."/>
            <person name="Chiu R."/>
            <person name="Coutinho P.M."/>
            <person name="Feau N."/>
            <person name="Field M."/>
            <person name="Frey P."/>
            <person name="Gelhaye E."/>
            <person name="Goldberg J."/>
            <person name="Grabherr M.G."/>
            <person name="Kodira C.D."/>
            <person name="Kohler A."/>
            <person name="Kuees U."/>
            <person name="Lindquist E.A."/>
            <person name="Lucas S.M."/>
            <person name="Mago R."/>
            <person name="Mauceli E."/>
            <person name="Morin E."/>
            <person name="Murat C."/>
            <person name="Pangilinan J.L."/>
            <person name="Park R."/>
            <person name="Pearson M."/>
            <person name="Quesneville H."/>
            <person name="Rouhier N."/>
            <person name="Sakthikumar S."/>
            <person name="Salamov A.A."/>
            <person name="Schmutz J."/>
            <person name="Selles B."/>
            <person name="Shapiro H."/>
            <person name="Tanguay P."/>
            <person name="Tuskan G.A."/>
            <person name="Henrissat B."/>
            <person name="Van de Peer Y."/>
            <person name="Rouze P."/>
            <person name="Ellis J.G."/>
            <person name="Dodds P.N."/>
            <person name="Schein J.E."/>
            <person name="Zhong S."/>
            <person name="Hamelin R.C."/>
            <person name="Grigoriev I.V."/>
            <person name="Szabo L.J."/>
            <person name="Martin F."/>
        </authorList>
    </citation>
    <scope>NUCLEOTIDE SEQUENCE [LARGE SCALE GENOMIC DNA]</scope>
    <source>
        <strain evidence="3">CRL 75-36-700-3 / race SCCL</strain>
    </source>
</reference>
<organism evidence="2 3">
    <name type="scientific">Puccinia graminis f. sp. tritici (strain CRL 75-36-700-3 / race SCCL)</name>
    <name type="common">Black stem rust fungus</name>
    <dbReference type="NCBI Taxonomy" id="418459"/>
    <lineage>
        <taxon>Eukaryota</taxon>
        <taxon>Fungi</taxon>
        <taxon>Dikarya</taxon>
        <taxon>Basidiomycota</taxon>
        <taxon>Pucciniomycotina</taxon>
        <taxon>Pucciniomycetes</taxon>
        <taxon>Pucciniales</taxon>
        <taxon>Pucciniaceae</taxon>
        <taxon>Puccinia</taxon>
    </lineage>
</organism>
<dbReference type="RefSeq" id="XP_003338915.2">
    <property type="nucleotide sequence ID" value="XM_003338867.2"/>
</dbReference>
<evidence type="ECO:0000313" key="3">
    <source>
        <dbReference type="Proteomes" id="UP000008783"/>
    </source>
</evidence>
<feature type="non-terminal residue" evidence="2">
    <location>
        <position position="110"/>
    </location>
</feature>
<reference key="1">
    <citation type="submission" date="2007-01" db="EMBL/GenBank/DDBJ databases">
        <title>The Genome Sequence of Puccinia graminis f. sp. tritici Strain CRL 75-36-700-3.</title>
        <authorList>
            <consortium name="The Broad Institute Genome Sequencing Platform"/>
            <person name="Birren B."/>
            <person name="Lander E."/>
            <person name="Galagan J."/>
            <person name="Nusbaum C."/>
            <person name="Devon K."/>
            <person name="Cuomo C."/>
            <person name="Jaffe D."/>
            <person name="Butler J."/>
            <person name="Alvarez P."/>
            <person name="Gnerre S."/>
            <person name="Grabherr M."/>
            <person name="Mauceli E."/>
            <person name="Brockman W."/>
            <person name="Young S."/>
            <person name="LaButti K."/>
            <person name="Sykes S."/>
            <person name="DeCaprio D."/>
            <person name="Crawford M."/>
            <person name="Koehrsen M."/>
            <person name="Engels R."/>
            <person name="Montgomery P."/>
            <person name="Pearson M."/>
            <person name="Howarth C."/>
            <person name="Larson L."/>
            <person name="White J."/>
            <person name="Zeng Q."/>
            <person name="Kodira C."/>
            <person name="Yandava C."/>
            <person name="Alvarado L."/>
            <person name="O'Leary S."/>
            <person name="Szabo L."/>
            <person name="Dean R."/>
            <person name="Schein J."/>
        </authorList>
    </citation>
    <scope>NUCLEOTIDE SEQUENCE</scope>
    <source>
        <strain>CRL 75-36-700-3</strain>
    </source>
</reference>
<feature type="compositionally biased region" description="Polar residues" evidence="1">
    <location>
        <begin position="73"/>
        <end position="87"/>
    </location>
</feature>
<sequence>TNDVGLEVSGLKSCDIRGVTASDRAVRVRPICAHHELSSQRPICAHPHLSSTSDLKRAGIQTLPPFGFHQLAQESVQRQSDAPNRISSGPDGFYTDPTTTAGLSSRVGPR</sequence>
<dbReference type="GeneID" id="10527790"/>
<dbReference type="KEGG" id="pgr:PGTG_20452"/>
<accession>E3NY47</accession>
<dbReference type="Proteomes" id="UP000008783">
    <property type="component" value="Unassembled WGS sequence"/>
</dbReference>